<dbReference type="SUPFAM" id="SSF56784">
    <property type="entry name" value="HAD-like"/>
    <property type="match status" value="1"/>
</dbReference>
<organism evidence="1 2">
    <name type="scientific">Gemelliphila palaticanis</name>
    <dbReference type="NCBI Taxonomy" id="81950"/>
    <lineage>
        <taxon>Bacteria</taxon>
        <taxon>Bacillati</taxon>
        <taxon>Bacillota</taxon>
        <taxon>Bacilli</taxon>
        <taxon>Bacillales</taxon>
        <taxon>Gemellaceae</taxon>
        <taxon>Gemelliphila</taxon>
    </lineage>
</organism>
<dbReference type="Gene3D" id="3.30.1240.10">
    <property type="match status" value="1"/>
</dbReference>
<proteinExistence type="predicted"/>
<dbReference type="InterPro" id="IPR000150">
    <property type="entry name" value="Cof"/>
</dbReference>
<dbReference type="Proteomes" id="UP000531840">
    <property type="component" value="Unassembled WGS sequence"/>
</dbReference>
<dbReference type="NCBIfam" id="TIGR00099">
    <property type="entry name" value="Cof-subfamily"/>
    <property type="match status" value="1"/>
</dbReference>
<dbReference type="InterPro" id="IPR006379">
    <property type="entry name" value="HAD-SF_hydro_IIB"/>
</dbReference>
<dbReference type="PANTHER" id="PTHR10000">
    <property type="entry name" value="PHOSPHOSERINE PHOSPHATASE"/>
    <property type="match status" value="1"/>
</dbReference>
<dbReference type="RefSeq" id="WP_179941203.1">
    <property type="nucleotide sequence ID" value="NZ_JACBYF010000006.1"/>
</dbReference>
<keyword evidence="2" id="KW-1185">Reference proteome</keyword>
<dbReference type="Pfam" id="PF08282">
    <property type="entry name" value="Hydrolase_3"/>
    <property type="match status" value="1"/>
</dbReference>
<dbReference type="SFLD" id="SFLDG01140">
    <property type="entry name" value="C2.B:_Phosphomannomutase_and_P"/>
    <property type="match status" value="1"/>
</dbReference>
<dbReference type="EMBL" id="JACBYF010000006">
    <property type="protein sequence ID" value="NYS47417.1"/>
    <property type="molecule type" value="Genomic_DNA"/>
</dbReference>
<dbReference type="Gene3D" id="3.40.50.1000">
    <property type="entry name" value="HAD superfamily/HAD-like"/>
    <property type="match status" value="1"/>
</dbReference>
<gene>
    <name evidence="1" type="ORF">HZY85_04305</name>
</gene>
<dbReference type="PROSITE" id="PS01229">
    <property type="entry name" value="COF_2"/>
    <property type="match status" value="1"/>
</dbReference>
<protein>
    <submittedName>
        <fullName evidence="1">HAD family phosphatase</fullName>
    </submittedName>
</protein>
<dbReference type="InterPro" id="IPR036412">
    <property type="entry name" value="HAD-like_sf"/>
</dbReference>
<name>A0ABX2SYK4_9BACL</name>
<dbReference type="PANTHER" id="PTHR10000:SF8">
    <property type="entry name" value="HAD SUPERFAMILY HYDROLASE-LIKE, TYPE 3"/>
    <property type="match status" value="1"/>
</dbReference>
<dbReference type="InterPro" id="IPR023214">
    <property type="entry name" value="HAD_sf"/>
</dbReference>
<evidence type="ECO:0000313" key="1">
    <source>
        <dbReference type="EMBL" id="NYS47417.1"/>
    </source>
</evidence>
<dbReference type="SFLD" id="SFLDS00003">
    <property type="entry name" value="Haloacid_Dehalogenase"/>
    <property type="match status" value="1"/>
</dbReference>
<dbReference type="CDD" id="cd07516">
    <property type="entry name" value="HAD_Pase"/>
    <property type="match status" value="1"/>
</dbReference>
<sequence length="278" mass="32008">MTKWFVTDMDGTFLNDKREISPRAKEVMQKLKEKNVKFFIATGRLDLAVRKYYNSMNLEDSVISCNGGFIRNLSNLDIVYEKSFTNDQIKIIYDTYKKLTDGSIQFHLYTSKYIYCDTLSLSLERIKKVEEDLDESLKTPMKIIPEGMLKEFLDSGEKCYKVMMLSKNHDILVKIFEETKKYFSSAGTFSATDFFDIMPYGTNKGSGIEKVAEYYDLDIKDSVVFGDNFNDVDMLKVAGTSICPSNARDEIKLLCDEVIGNNNDFSVLEYIEKYVDSI</sequence>
<comment type="caution">
    <text evidence="1">The sequence shown here is derived from an EMBL/GenBank/DDBJ whole genome shotgun (WGS) entry which is preliminary data.</text>
</comment>
<reference evidence="1 2" key="1">
    <citation type="submission" date="2020-07" db="EMBL/GenBank/DDBJ databases">
        <title>MOT database genomes.</title>
        <authorList>
            <person name="Joseph S."/>
            <person name="Aduse-Opoku J."/>
            <person name="Hashim A."/>
            <person name="Wade W."/>
            <person name="Curtis M."/>
        </authorList>
    </citation>
    <scope>NUCLEOTIDE SEQUENCE [LARGE SCALE GENOMIC DNA]</scope>
    <source>
        <strain evidence="1 2">CIP 106318</strain>
    </source>
</reference>
<dbReference type="NCBIfam" id="TIGR01484">
    <property type="entry name" value="HAD-SF-IIB"/>
    <property type="match status" value="1"/>
</dbReference>
<accession>A0ABX2SYK4</accession>
<evidence type="ECO:0000313" key="2">
    <source>
        <dbReference type="Proteomes" id="UP000531840"/>
    </source>
</evidence>